<protein>
    <submittedName>
        <fullName evidence="3">HNH endonuclease domain-containing protein</fullName>
    </submittedName>
</protein>
<feature type="region of interest" description="Disordered" evidence="1">
    <location>
        <begin position="305"/>
        <end position="348"/>
    </location>
</feature>
<dbReference type="EMBL" id="CVMG01000034">
    <property type="protein sequence ID" value="CRG51914.1"/>
    <property type="molecule type" value="Genomic_DNA"/>
</dbReference>
<sequence>MSLSLPGNDLYWLSKDNLAPEEYERIISANAAWSRICREYEFDDGNNIGRYLINMREREQHISPDQLRSAGTREKEKLESRVFSGDVVLLSNMYGPARLFYINEEGQLRYNDPLAFGLNGVSRIVKEYNASVGRRDYQRTGGKPRPTKSPIKVHTSTPASLNPKAFPPINSKIAGHLLAAGGVYNQNPEMFADTAKKLGGDAAKGFDQVLNEQTAGAAVAISSVLIGGTRGNASALKQIEKLKEISKNKFGSYRPERALPRDKFGNAIPDVDLPHTQIGTKSGRKGSYTQAREWGYDGNGILVPKRDIDFTDHGRPDGHPNPHQHSYTPNPSGGTLQHGPAVELEMPK</sequence>
<dbReference type="Pfam" id="PF26362">
    <property type="entry name" value="DUF8093"/>
    <property type="match status" value="1"/>
</dbReference>
<dbReference type="Proteomes" id="UP000047420">
    <property type="component" value="Unassembled WGS sequence"/>
</dbReference>
<evidence type="ECO:0000259" key="2">
    <source>
        <dbReference type="Pfam" id="PF26362"/>
    </source>
</evidence>
<keyword evidence="3" id="KW-0255">Endonuclease</keyword>
<dbReference type="PANTHER" id="PTHR34319">
    <property type="entry name" value="MAJOR EXPORTED PROTEIN"/>
    <property type="match status" value="1"/>
</dbReference>
<dbReference type="RefSeq" id="WP_072188275.1">
    <property type="nucleotide sequence ID" value="NZ_CBLI010000081.1"/>
</dbReference>
<reference evidence="3 4" key="1">
    <citation type="submission" date="2015-03" db="EMBL/GenBank/DDBJ databases">
        <authorList>
            <consortium name="Pathogen Informatics"/>
            <person name="Murphy D."/>
        </authorList>
    </citation>
    <scope>NUCLEOTIDE SEQUENCE [LARGE SCALE GENOMIC DNA]</scope>
    <source>
        <strain evidence="3 4">WP-931201</strain>
    </source>
</reference>
<dbReference type="InterPro" id="IPR058406">
    <property type="entry name" value="DUF8093"/>
</dbReference>
<keyword evidence="3" id="KW-0540">Nuclease</keyword>
<dbReference type="GO" id="GO:0004519">
    <property type="term" value="F:endonuclease activity"/>
    <property type="evidence" value="ECO:0007669"/>
    <property type="project" value="UniProtKB-KW"/>
</dbReference>
<evidence type="ECO:0000313" key="3">
    <source>
        <dbReference type="EMBL" id="CRG51914.1"/>
    </source>
</evidence>
<organism evidence="3 4">
    <name type="scientific">Yersinia wautersii</name>
    <dbReference type="NCBI Taxonomy" id="1341643"/>
    <lineage>
        <taxon>Bacteria</taxon>
        <taxon>Pseudomonadati</taxon>
        <taxon>Pseudomonadota</taxon>
        <taxon>Gammaproteobacteria</taxon>
        <taxon>Enterobacterales</taxon>
        <taxon>Yersiniaceae</taxon>
        <taxon>Yersinia</taxon>
    </lineage>
</organism>
<proteinExistence type="predicted"/>
<comment type="caution">
    <text evidence="3">The sequence shown here is derived from an EMBL/GenBank/DDBJ whole genome shotgun (WGS) entry which is preliminary data.</text>
</comment>
<accession>A0ABP1ZG90</accession>
<gene>
    <name evidence="3" type="ORF">ERS008478_03562</name>
</gene>
<feature type="compositionally biased region" description="Basic and acidic residues" evidence="1">
    <location>
        <begin position="305"/>
        <end position="320"/>
    </location>
</feature>
<feature type="region of interest" description="Disordered" evidence="1">
    <location>
        <begin position="256"/>
        <end position="286"/>
    </location>
</feature>
<keyword evidence="4" id="KW-1185">Reference proteome</keyword>
<name>A0ABP1ZG90_9GAMM</name>
<feature type="domain" description="DUF8093" evidence="2">
    <location>
        <begin position="9"/>
        <end position="147"/>
    </location>
</feature>
<dbReference type="InterPro" id="IPR052947">
    <property type="entry name" value="T6SS_Hcp1_domain"/>
</dbReference>
<feature type="region of interest" description="Disordered" evidence="1">
    <location>
        <begin position="135"/>
        <end position="161"/>
    </location>
</feature>
<evidence type="ECO:0000313" key="4">
    <source>
        <dbReference type="Proteomes" id="UP000047420"/>
    </source>
</evidence>
<keyword evidence="3" id="KW-0378">Hydrolase</keyword>
<dbReference type="PANTHER" id="PTHR34319:SF7">
    <property type="entry name" value="HNH ENDONUCLEASE DOMAIN-CONTAINING PROTEIN"/>
    <property type="match status" value="1"/>
</dbReference>
<feature type="compositionally biased region" description="Polar residues" evidence="1">
    <location>
        <begin position="323"/>
        <end position="335"/>
    </location>
</feature>
<evidence type="ECO:0000256" key="1">
    <source>
        <dbReference type="SAM" id="MobiDB-lite"/>
    </source>
</evidence>